<evidence type="ECO:0000256" key="4">
    <source>
        <dbReference type="ARBA" id="ARBA00023136"/>
    </source>
</evidence>
<evidence type="ECO:0000256" key="1">
    <source>
        <dbReference type="ARBA" id="ARBA00004141"/>
    </source>
</evidence>
<protein>
    <submittedName>
        <fullName evidence="8">Organic cation transporter protein-like</fullName>
    </submittedName>
</protein>
<reference evidence="8" key="1">
    <citation type="submission" date="2025-08" db="UniProtKB">
        <authorList>
            <consortium name="RefSeq"/>
        </authorList>
    </citation>
    <scope>IDENTIFICATION</scope>
    <source>
        <tissue evidence="8">Gonads</tissue>
    </source>
</reference>
<dbReference type="OrthoDB" id="2261376at2759"/>
<feature type="transmembrane region" description="Helical" evidence="5">
    <location>
        <begin position="348"/>
        <end position="369"/>
    </location>
</feature>
<dbReference type="KEGG" id="soy:115879371"/>
<dbReference type="SUPFAM" id="SSF103473">
    <property type="entry name" value="MFS general substrate transporter"/>
    <property type="match status" value="1"/>
</dbReference>
<dbReference type="AlphaFoldDB" id="A0A6J2XKI1"/>
<dbReference type="InParanoid" id="A0A6J2XKI1"/>
<evidence type="ECO:0000313" key="8">
    <source>
        <dbReference type="RefSeq" id="XP_030752013.1"/>
    </source>
</evidence>
<keyword evidence="2 5" id="KW-0812">Transmembrane</keyword>
<keyword evidence="3 5" id="KW-1133">Transmembrane helix</keyword>
<feature type="transmembrane region" description="Helical" evidence="5">
    <location>
        <begin position="437"/>
        <end position="457"/>
    </location>
</feature>
<feature type="transmembrane region" description="Helical" evidence="5">
    <location>
        <begin position="27"/>
        <end position="49"/>
    </location>
</feature>
<gene>
    <name evidence="8" type="primary">LOC115879371</name>
</gene>
<dbReference type="Pfam" id="PF00083">
    <property type="entry name" value="Sugar_tr"/>
    <property type="match status" value="1"/>
</dbReference>
<dbReference type="RefSeq" id="XP_030752013.1">
    <property type="nucleotide sequence ID" value="XM_030896153.1"/>
</dbReference>
<evidence type="ECO:0000256" key="5">
    <source>
        <dbReference type="SAM" id="Phobius"/>
    </source>
</evidence>
<keyword evidence="7" id="KW-1185">Reference proteome</keyword>
<feature type="transmembrane region" description="Helical" evidence="5">
    <location>
        <begin position="381"/>
        <end position="402"/>
    </location>
</feature>
<dbReference type="PROSITE" id="PS00216">
    <property type="entry name" value="SUGAR_TRANSPORT_1"/>
    <property type="match status" value="1"/>
</dbReference>
<dbReference type="InterPro" id="IPR005828">
    <property type="entry name" value="MFS_sugar_transport-like"/>
</dbReference>
<feature type="domain" description="Major facilitator superfamily (MFS) profile" evidence="6">
    <location>
        <begin position="106"/>
        <end position="522"/>
    </location>
</feature>
<feature type="transmembrane region" description="Helical" evidence="5">
    <location>
        <begin position="176"/>
        <end position="194"/>
    </location>
</feature>
<feature type="transmembrane region" description="Helical" evidence="5">
    <location>
        <begin position="498"/>
        <end position="517"/>
    </location>
</feature>
<dbReference type="GO" id="GO:0022857">
    <property type="term" value="F:transmembrane transporter activity"/>
    <property type="evidence" value="ECO:0007669"/>
    <property type="project" value="InterPro"/>
</dbReference>
<accession>A0A6J2XKI1</accession>
<feature type="transmembrane region" description="Helical" evidence="5">
    <location>
        <begin position="233"/>
        <end position="255"/>
    </location>
</feature>
<dbReference type="GO" id="GO:0016020">
    <property type="term" value="C:membrane"/>
    <property type="evidence" value="ECO:0007669"/>
    <property type="project" value="UniProtKB-SubCell"/>
</dbReference>
<evidence type="ECO:0000313" key="7">
    <source>
        <dbReference type="Proteomes" id="UP000504635"/>
    </source>
</evidence>
<dbReference type="InterPro" id="IPR036259">
    <property type="entry name" value="MFS_trans_sf"/>
</dbReference>
<feature type="transmembrane region" description="Helical" evidence="5">
    <location>
        <begin position="414"/>
        <end position="431"/>
    </location>
</feature>
<name>A0A6J2XKI1_SITOR</name>
<evidence type="ECO:0000256" key="2">
    <source>
        <dbReference type="ARBA" id="ARBA00022692"/>
    </source>
</evidence>
<evidence type="ECO:0000259" key="6">
    <source>
        <dbReference type="PROSITE" id="PS50850"/>
    </source>
</evidence>
<dbReference type="GeneID" id="115879371"/>
<dbReference type="FunCoup" id="A0A6J2XKI1">
    <property type="interactions" value="5"/>
</dbReference>
<organism evidence="7 8">
    <name type="scientific">Sitophilus oryzae</name>
    <name type="common">Rice weevil</name>
    <name type="synonym">Curculio oryzae</name>
    <dbReference type="NCBI Taxonomy" id="7048"/>
    <lineage>
        <taxon>Eukaryota</taxon>
        <taxon>Metazoa</taxon>
        <taxon>Ecdysozoa</taxon>
        <taxon>Arthropoda</taxon>
        <taxon>Hexapoda</taxon>
        <taxon>Insecta</taxon>
        <taxon>Pterygota</taxon>
        <taxon>Neoptera</taxon>
        <taxon>Endopterygota</taxon>
        <taxon>Coleoptera</taxon>
        <taxon>Polyphaga</taxon>
        <taxon>Cucujiformia</taxon>
        <taxon>Curculionidae</taxon>
        <taxon>Dryophthorinae</taxon>
        <taxon>Sitophilus</taxon>
    </lineage>
</organism>
<dbReference type="InterPro" id="IPR005829">
    <property type="entry name" value="Sugar_transporter_CS"/>
</dbReference>
<feature type="transmembrane region" description="Helical" evidence="5">
    <location>
        <begin position="261"/>
        <end position="280"/>
    </location>
</feature>
<dbReference type="InterPro" id="IPR020846">
    <property type="entry name" value="MFS_dom"/>
</dbReference>
<dbReference type="PANTHER" id="PTHR24064">
    <property type="entry name" value="SOLUTE CARRIER FAMILY 22 MEMBER"/>
    <property type="match status" value="1"/>
</dbReference>
<keyword evidence="4 5" id="KW-0472">Membrane</keyword>
<dbReference type="CDD" id="cd17317">
    <property type="entry name" value="MFS_SLC22"/>
    <property type="match status" value="1"/>
</dbReference>
<proteinExistence type="predicted"/>
<dbReference type="Gene3D" id="1.20.1250.20">
    <property type="entry name" value="MFS general substrate transporter like domains"/>
    <property type="match status" value="1"/>
</dbReference>
<comment type="subcellular location">
    <subcellularLocation>
        <location evidence="1">Membrane</location>
        <topology evidence="1">Multi-pass membrane protein</topology>
    </subcellularLocation>
</comment>
<dbReference type="PROSITE" id="PS50850">
    <property type="entry name" value="MFS"/>
    <property type="match status" value="1"/>
</dbReference>
<evidence type="ECO:0000256" key="3">
    <source>
        <dbReference type="ARBA" id="ARBA00022989"/>
    </source>
</evidence>
<sequence length="549" mass="61386">MTVRKKSIDNSLDAILYNLSDFGKYQIYVFGLVCVAVVLHSMVHIVYVFTAMDLDYRCKVPSCDHPEDLTYKQPWLKNTIPFDDDSPEKCSVYQLKPNHTEPNQNCTGDVFDKKVIEKCDDFIYDGVEKTILQEFGLQCDENLWKLAMVGTVNSGGQFVGLIISGFISDRYGRRCLLVWGMVICALCGCLKAFMPTYKLFLLMEFLDAAFGSGSYICGFVLGVELVGPKKRVLTGTLTSCCYAIGEILVAIAAWIVKDWKLLLLVTYSPSLLLVAYLWLIPESIRWNLSKGRVDEAKKTLRKLASVNGKEITEKELETLDFVEIERQESNESLEKSGGIMEAVKSSVLMFRLVACCFCWITCAFLFYGLTLNSVALNGNHYLDFILTALVEVPAYFTCNFIVDKLGRKKSLCGSYFLTGAACLAFIFIPASSRWGSLSVYLIGKFGATASFTVLYVITSEMFPTHLRHSFMGTCSTFGRCGSMISPQTPLLAQIWDPLPLVCFGAMSLFAGLITLIFPETVNKKLPDTVKQAENIGKVQPKVKKDVERY</sequence>
<feature type="transmembrane region" description="Helical" evidence="5">
    <location>
        <begin position="200"/>
        <end position="221"/>
    </location>
</feature>
<dbReference type="Proteomes" id="UP000504635">
    <property type="component" value="Unplaced"/>
</dbReference>